<comment type="caution">
    <text evidence="2">The sequence shown here is derived from an EMBL/GenBank/DDBJ whole genome shotgun (WGS) entry which is preliminary data.</text>
</comment>
<protein>
    <recommendedName>
        <fullName evidence="1">MoeA N-terminal and linker domain-containing protein</fullName>
    </recommendedName>
</protein>
<dbReference type="InterPro" id="IPR005110">
    <property type="entry name" value="MoeA_linker/N"/>
</dbReference>
<dbReference type="InterPro" id="IPR036135">
    <property type="entry name" value="MoeA_linker/N_sf"/>
</dbReference>
<organism evidence="2 3">
    <name type="scientific">Methylomonas lenta</name>
    <dbReference type="NCBI Taxonomy" id="980561"/>
    <lineage>
        <taxon>Bacteria</taxon>
        <taxon>Pseudomonadati</taxon>
        <taxon>Pseudomonadota</taxon>
        <taxon>Gammaproteobacteria</taxon>
        <taxon>Methylococcales</taxon>
        <taxon>Methylococcaceae</taxon>
        <taxon>Methylomonas</taxon>
    </lineage>
</organism>
<reference evidence="2 3" key="1">
    <citation type="submission" date="2016-03" db="EMBL/GenBank/DDBJ databases">
        <authorList>
            <person name="Ploux O."/>
        </authorList>
    </citation>
    <scope>NUCLEOTIDE SEQUENCE [LARGE SCALE GENOMIC DNA]</scope>
    <source>
        <strain evidence="2 3">R-45370</strain>
    </source>
</reference>
<name>A0A177N504_9GAMM</name>
<dbReference type="STRING" id="980561.A1359_12990"/>
<dbReference type="AlphaFoldDB" id="A0A177N504"/>
<dbReference type="Proteomes" id="UP000078476">
    <property type="component" value="Unassembled WGS sequence"/>
</dbReference>
<gene>
    <name evidence="2" type="ORF">A1359_12990</name>
</gene>
<evidence type="ECO:0000259" key="1">
    <source>
        <dbReference type="Pfam" id="PF03453"/>
    </source>
</evidence>
<keyword evidence="3" id="KW-1185">Reference proteome</keyword>
<dbReference type="GO" id="GO:0032324">
    <property type="term" value="P:molybdopterin cofactor biosynthetic process"/>
    <property type="evidence" value="ECO:0007669"/>
    <property type="project" value="InterPro"/>
</dbReference>
<proteinExistence type="predicted"/>
<dbReference type="Pfam" id="PF03453">
    <property type="entry name" value="MoeA_N"/>
    <property type="match status" value="1"/>
</dbReference>
<feature type="domain" description="MoeA N-terminal and linker" evidence="1">
    <location>
        <begin position="1"/>
        <end position="63"/>
    </location>
</feature>
<accession>A0A177N504</accession>
<dbReference type="SUPFAM" id="SSF63882">
    <property type="entry name" value="MoeA N-terminal region -like"/>
    <property type="match status" value="1"/>
</dbReference>
<dbReference type="Gene3D" id="2.170.190.11">
    <property type="entry name" value="Molybdopterin biosynthesis moea protein, domain 3"/>
    <property type="match status" value="1"/>
</dbReference>
<evidence type="ECO:0000313" key="2">
    <source>
        <dbReference type="EMBL" id="OAI12982.1"/>
    </source>
</evidence>
<evidence type="ECO:0000313" key="3">
    <source>
        <dbReference type="Proteomes" id="UP000078476"/>
    </source>
</evidence>
<sequence length="66" mass="7258">MDGFAVSWQDAEKTRENYPVVLPIAEESSADFPVGEKIVPHSAYRIITGAIVPEDLDSVVPKELET</sequence>
<dbReference type="EMBL" id="LUUI01000124">
    <property type="protein sequence ID" value="OAI12982.1"/>
    <property type="molecule type" value="Genomic_DNA"/>
</dbReference>